<keyword evidence="3" id="KW-1185">Reference proteome</keyword>
<reference evidence="2 3" key="1">
    <citation type="submission" date="2017-05" db="EMBL/GenBank/DDBJ databases">
        <title>The complete genome sequence of Deinococcus ficus isolated from the rhizosphere of the Ficus religiosa L. in Taiwan.</title>
        <authorList>
            <person name="Wu K.-M."/>
            <person name="Liao T.-L."/>
            <person name="Liu Y.-M."/>
            <person name="Young C.-C."/>
            <person name="Tsai S.-F."/>
        </authorList>
    </citation>
    <scope>NUCLEOTIDE SEQUENCE [LARGE SCALE GENOMIC DNA]</scope>
    <source>
        <strain evidence="2 3">CC-FR2-10</strain>
        <plasmid evidence="3">pdfi3</plasmid>
    </source>
</reference>
<feature type="region of interest" description="Disordered" evidence="1">
    <location>
        <begin position="1"/>
        <end position="20"/>
    </location>
</feature>
<sequence>MARTRHHSGSKRLTREQRRIHAQQKHLREHLAHHRKNVLEVSEHLFGQRLTVEDLSGAQRYSVEAYLLDCQRQIDLGSLERMTALPDDVQRQVLEDLLR</sequence>
<protein>
    <submittedName>
        <fullName evidence="2">Uncharacterized protein</fullName>
    </submittedName>
</protein>
<dbReference type="RefSeq" id="WP_027464360.1">
    <property type="nucleotide sequence ID" value="NZ_CP021084.1"/>
</dbReference>
<keyword evidence="2" id="KW-0614">Plasmid</keyword>
<dbReference type="Proteomes" id="UP000259030">
    <property type="component" value="Plasmid pDFI3"/>
</dbReference>
<dbReference type="AlphaFoldDB" id="A0A221T2P4"/>
<name>A0A221T2P4_9DEIO</name>
<feature type="compositionally biased region" description="Basic residues" evidence="1">
    <location>
        <begin position="1"/>
        <end position="12"/>
    </location>
</feature>
<dbReference type="EMBL" id="CP021084">
    <property type="protein sequence ID" value="ASN83174.1"/>
    <property type="molecule type" value="Genomic_DNA"/>
</dbReference>
<evidence type="ECO:0000313" key="2">
    <source>
        <dbReference type="EMBL" id="ASN83174.1"/>
    </source>
</evidence>
<evidence type="ECO:0000313" key="3">
    <source>
        <dbReference type="Proteomes" id="UP000259030"/>
    </source>
</evidence>
<proteinExistence type="predicted"/>
<dbReference type="KEGG" id="dfc:DFI_18410"/>
<geneLocation type="plasmid" evidence="3">
    <name>pdfi3</name>
</geneLocation>
<gene>
    <name evidence="2" type="ORF">DFI_18410</name>
</gene>
<organism evidence="2 3">
    <name type="scientific">Deinococcus ficus</name>
    <dbReference type="NCBI Taxonomy" id="317577"/>
    <lineage>
        <taxon>Bacteria</taxon>
        <taxon>Thermotogati</taxon>
        <taxon>Deinococcota</taxon>
        <taxon>Deinococci</taxon>
        <taxon>Deinococcales</taxon>
        <taxon>Deinococcaceae</taxon>
        <taxon>Deinococcus</taxon>
    </lineage>
</organism>
<accession>A0A221T2P4</accession>
<evidence type="ECO:0000256" key="1">
    <source>
        <dbReference type="SAM" id="MobiDB-lite"/>
    </source>
</evidence>